<keyword evidence="2" id="KW-1185">Reference proteome</keyword>
<evidence type="ECO:0000313" key="1">
    <source>
        <dbReference type="EMBL" id="TPP58270.1"/>
    </source>
</evidence>
<name>A0A504YK96_FASGI</name>
<protein>
    <submittedName>
        <fullName evidence="1">Uncharacterized protein</fullName>
    </submittedName>
</protein>
<gene>
    <name evidence="1" type="ORF">FGIG_10040</name>
</gene>
<evidence type="ECO:0000313" key="2">
    <source>
        <dbReference type="Proteomes" id="UP000316759"/>
    </source>
</evidence>
<dbReference type="OrthoDB" id="10570325at2759"/>
<organism evidence="1 2">
    <name type="scientific">Fasciola gigantica</name>
    <name type="common">Giant liver fluke</name>
    <dbReference type="NCBI Taxonomy" id="46835"/>
    <lineage>
        <taxon>Eukaryota</taxon>
        <taxon>Metazoa</taxon>
        <taxon>Spiralia</taxon>
        <taxon>Lophotrochozoa</taxon>
        <taxon>Platyhelminthes</taxon>
        <taxon>Trematoda</taxon>
        <taxon>Digenea</taxon>
        <taxon>Plagiorchiida</taxon>
        <taxon>Echinostomata</taxon>
        <taxon>Echinostomatoidea</taxon>
        <taxon>Fasciolidae</taxon>
        <taxon>Fasciola</taxon>
    </lineage>
</organism>
<proteinExistence type="predicted"/>
<dbReference type="AlphaFoldDB" id="A0A504YK96"/>
<dbReference type="Proteomes" id="UP000316759">
    <property type="component" value="Unassembled WGS sequence"/>
</dbReference>
<reference evidence="1 2" key="1">
    <citation type="submission" date="2019-04" db="EMBL/GenBank/DDBJ databases">
        <title>Annotation for the trematode Fasciola gigantica.</title>
        <authorList>
            <person name="Choi Y.-J."/>
        </authorList>
    </citation>
    <scope>NUCLEOTIDE SEQUENCE [LARGE SCALE GENOMIC DNA]</scope>
    <source>
        <strain evidence="1">Uganda_cow_1</strain>
    </source>
</reference>
<dbReference type="EMBL" id="SUNJ01012168">
    <property type="protein sequence ID" value="TPP58270.1"/>
    <property type="molecule type" value="Genomic_DNA"/>
</dbReference>
<comment type="caution">
    <text evidence="1">The sequence shown here is derived from an EMBL/GenBank/DDBJ whole genome shotgun (WGS) entry which is preliminary data.</text>
</comment>
<sequence length="65" mass="7361">MVPWICGRNFSNNPIALAFVPERLLHYPVGRDLIVPFVPRRRLLKPDSHELLTVPVACSRNLSAP</sequence>
<accession>A0A504YK96</accession>